<dbReference type="GO" id="GO:0046872">
    <property type="term" value="F:metal ion binding"/>
    <property type="evidence" value="ECO:0007669"/>
    <property type="project" value="InterPro"/>
</dbReference>
<evidence type="ECO:0000256" key="5">
    <source>
        <dbReference type="ARBA" id="ARBA00044063"/>
    </source>
</evidence>
<dbReference type="FunFam" id="3.30.470.20:FF:000001">
    <property type="entry name" value="Carbamoyl-phosphate synthase large chain"/>
    <property type="match status" value="1"/>
</dbReference>
<dbReference type="AlphaFoldDB" id="A0A2C9JR45"/>
<dbReference type="SUPFAM" id="SSF56059">
    <property type="entry name" value="Glutathione synthetase ATP-binding domain-like"/>
    <property type="match status" value="1"/>
</dbReference>
<comment type="catalytic activity">
    <reaction evidence="6">
        <text>hydrogencarbonate + NH4(+) + 2 ATP = carbamoyl phosphate + 2 ADP + phosphate + 2 H(+)</text>
        <dbReference type="Rhea" id="RHEA:18029"/>
        <dbReference type="ChEBI" id="CHEBI:15378"/>
        <dbReference type="ChEBI" id="CHEBI:17544"/>
        <dbReference type="ChEBI" id="CHEBI:28938"/>
        <dbReference type="ChEBI" id="CHEBI:30616"/>
        <dbReference type="ChEBI" id="CHEBI:43474"/>
        <dbReference type="ChEBI" id="CHEBI:58228"/>
        <dbReference type="ChEBI" id="CHEBI:456216"/>
        <dbReference type="EC" id="6.3.4.16"/>
    </reaction>
</comment>
<evidence type="ECO:0000256" key="3">
    <source>
        <dbReference type="ARBA" id="ARBA00022741"/>
    </source>
</evidence>
<dbReference type="PANTHER" id="PTHR11405">
    <property type="entry name" value="CARBAMOYLTRANSFERASE FAMILY MEMBER"/>
    <property type="match status" value="1"/>
</dbReference>
<dbReference type="STRING" id="6526.A0A2C9JR45"/>
<dbReference type="GO" id="GO:0005524">
    <property type="term" value="F:ATP binding"/>
    <property type="evidence" value="ECO:0007669"/>
    <property type="project" value="UniProtKB-UniRule"/>
</dbReference>
<dbReference type="GO" id="GO:0004087">
    <property type="term" value="F:carbamoyl-phosphate synthase (ammonia) activity"/>
    <property type="evidence" value="ECO:0007669"/>
    <property type="project" value="UniProtKB-EC"/>
</dbReference>
<evidence type="ECO:0000256" key="6">
    <source>
        <dbReference type="ARBA" id="ARBA00047359"/>
    </source>
</evidence>
<evidence type="ECO:0000313" key="10">
    <source>
        <dbReference type="Proteomes" id="UP000076420"/>
    </source>
</evidence>
<sequence length="273" mass="30143">MEDINISVAPSSVVKSIEEAEEFIEEIGLPVVIRPSYTMGGAGGGIANTKEELHEILSGGLRLSPIGECLVEKSIYGYKEIEYEVMRDSNDTAIIVCNMENIDPVGIHTGDSMVVAPSLTLTNKQYQILRDASLKIVKHLKIEGGCNVQIALDPYSEKFYVIEINPRVSRSSALASKATGYPIAKISAKIAIGKNLHEIVYNDKNKNVKASLEPAIDYIVTKLARFPFDKFRNEKNIISTQMQATGEVMAIGRNFEESFLKAIRGLEIEQDFI</sequence>
<dbReference type="PROSITE" id="PS00867">
    <property type="entry name" value="CPSASE_2"/>
    <property type="match status" value="1"/>
</dbReference>
<feature type="domain" description="ATP-grasp" evidence="8">
    <location>
        <begin position="1"/>
        <end position="192"/>
    </location>
</feature>
<accession>A0A2C9JR45</accession>
<reference evidence="9" key="1">
    <citation type="submission" date="2020-05" db="UniProtKB">
        <authorList>
            <consortium name="EnsemblMetazoa"/>
        </authorList>
    </citation>
    <scope>IDENTIFICATION</scope>
    <source>
        <strain evidence="9">BB02</strain>
    </source>
</reference>
<keyword evidence="1" id="KW-0436">Ligase</keyword>
<evidence type="ECO:0000256" key="7">
    <source>
        <dbReference type="PROSITE-ProRule" id="PRU00409"/>
    </source>
</evidence>
<proteinExistence type="predicted"/>
<dbReference type="Gene3D" id="3.30.470.20">
    <property type="entry name" value="ATP-grasp fold, B domain"/>
    <property type="match status" value="1"/>
</dbReference>
<evidence type="ECO:0000256" key="1">
    <source>
        <dbReference type="ARBA" id="ARBA00022598"/>
    </source>
</evidence>
<keyword evidence="2" id="KW-0677">Repeat</keyword>
<protein>
    <recommendedName>
        <fullName evidence="5">carbamoyl-phosphate synthase (ammonia)</fullName>
        <ecNumber evidence="5">6.3.4.16</ecNumber>
    </recommendedName>
</protein>
<keyword evidence="4 7" id="KW-0067">ATP-binding</keyword>
<name>A0A2C9JR45_BIOGL</name>
<dbReference type="VEuPathDB" id="VectorBase:BGLB006660"/>
<dbReference type="Pfam" id="PF02786">
    <property type="entry name" value="CPSase_L_D2"/>
    <property type="match status" value="1"/>
</dbReference>
<dbReference type="GO" id="GO:0006541">
    <property type="term" value="P:glutamine metabolic process"/>
    <property type="evidence" value="ECO:0007669"/>
    <property type="project" value="TreeGrafter"/>
</dbReference>
<dbReference type="InterPro" id="IPR005479">
    <property type="entry name" value="CPAse_ATP-bd"/>
</dbReference>
<dbReference type="PANTHER" id="PTHR11405:SF53">
    <property type="entry name" value="CARBAMOYL-PHOSPHATE SYNTHASE [AMMONIA], MITOCHONDRIAL"/>
    <property type="match status" value="1"/>
</dbReference>
<dbReference type="PRINTS" id="PR00098">
    <property type="entry name" value="CPSASE"/>
</dbReference>
<dbReference type="PROSITE" id="PS50975">
    <property type="entry name" value="ATP_GRASP"/>
    <property type="match status" value="1"/>
</dbReference>
<keyword evidence="3 7" id="KW-0547">Nucleotide-binding</keyword>
<dbReference type="VEuPathDB" id="VectorBase:BGLAX_042425"/>
<dbReference type="GO" id="GO:0005737">
    <property type="term" value="C:cytoplasm"/>
    <property type="evidence" value="ECO:0007669"/>
    <property type="project" value="TreeGrafter"/>
</dbReference>
<organism evidence="9 10">
    <name type="scientific">Biomphalaria glabrata</name>
    <name type="common">Bloodfluke planorb</name>
    <name type="synonym">Freshwater snail</name>
    <dbReference type="NCBI Taxonomy" id="6526"/>
    <lineage>
        <taxon>Eukaryota</taxon>
        <taxon>Metazoa</taxon>
        <taxon>Spiralia</taxon>
        <taxon>Lophotrochozoa</taxon>
        <taxon>Mollusca</taxon>
        <taxon>Gastropoda</taxon>
        <taxon>Heterobranchia</taxon>
        <taxon>Euthyneura</taxon>
        <taxon>Panpulmonata</taxon>
        <taxon>Hygrophila</taxon>
        <taxon>Lymnaeoidea</taxon>
        <taxon>Planorbidae</taxon>
        <taxon>Biomphalaria</taxon>
    </lineage>
</organism>
<dbReference type="Proteomes" id="UP000076420">
    <property type="component" value="Unassembled WGS sequence"/>
</dbReference>
<evidence type="ECO:0000256" key="4">
    <source>
        <dbReference type="ARBA" id="ARBA00022840"/>
    </source>
</evidence>
<gene>
    <name evidence="9" type="primary">106064481</name>
</gene>
<dbReference type="EnsemblMetazoa" id="BGLB006660-RB">
    <property type="protein sequence ID" value="BGLB006660-PB"/>
    <property type="gene ID" value="BGLB006660"/>
</dbReference>
<dbReference type="GO" id="GO:0004088">
    <property type="term" value="F:carbamoyl-phosphate synthase (glutamine-hydrolyzing) activity"/>
    <property type="evidence" value="ECO:0007669"/>
    <property type="project" value="TreeGrafter"/>
</dbReference>
<dbReference type="InterPro" id="IPR011761">
    <property type="entry name" value="ATP-grasp"/>
</dbReference>
<dbReference type="EC" id="6.3.4.16" evidence="5"/>
<dbReference type="InterPro" id="IPR005483">
    <property type="entry name" value="CPSase_dom"/>
</dbReference>
<evidence type="ECO:0000259" key="8">
    <source>
        <dbReference type="PROSITE" id="PS50975"/>
    </source>
</evidence>
<evidence type="ECO:0000256" key="2">
    <source>
        <dbReference type="ARBA" id="ARBA00022737"/>
    </source>
</evidence>
<evidence type="ECO:0000313" key="9">
    <source>
        <dbReference type="EnsemblMetazoa" id="BGLB006660-PB"/>
    </source>
</evidence>